<dbReference type="EMBL" id="JAGGJV010000005">
    <property type="protein sequence ID" value="MBP1859412.1"/>
    <property type="molecule type" value="Genomic_DNA"/>
</dbReference>
<reference evidence="1 2" key="1">
    <citation type="submission" date="2021-03" db="EMBL/GenBank/DDBJ databases">
        <title>Genomic Encyclopedia of Type Strains, Phase IV (KMG-IV): sequencing the most valuable type-strain genomes for metagenomic binning, comparative biology and taxonomic classification.</title>
        <authorList>
            <person name="Goeker M."/>
        </authorList>
    </citation>
    <scope>NUCLEOTIDE SEQUENCE [LARGE SCALE GENOMIC DNA]</scope>
    <source>
        <strain evidence="1 2">DSM 26427</strain>
    </source>
</reference>
<organism evidence="1 2">
    <name type="scientific">Rhizobium herbae</name>
    <dbReference type="NCBI Taxonomy" id="508661"/>
    <lineage>
        <taxon>Bacteria</taxon>
        <taxon>Pseudomonadati</taxon>
        <taxon>Pseudomonadota</taxon>
        <taxon>Alphaproteobacteria</taxon>
        <taxon>Hyphomicrobiales</taxon>
        <taxon>Rhizobiaceae</taxon>
        <taxon>Rhizobium/Agrobacterium group</taxon>
        <taxon>Rhizobium</taxon>
    </lineage>
</organism>
<comment type="caution">
    <text evidence="1">The sequence shown here is derived from an EMBL/GenBank/DDBJ whole genome shotgun (WGS) entry which is preliminary data.</text>
</comment>
<dbReference type="Proteomes" id="UP000823786">
    <property type="component" value="Unassembled WGS sequence"/>
</dbReference>
<name>A0ABS4EN93_9HYPH</name>
<evidence type="ECO:0008006" key="3">
    <source>
        <dbReference type="Google" id="ProtNLM"/>
    </source>
</evidence>
<gene>
    <name evidence="1" type="ORF">J2Z75_002929</name>
</gene>
<evidence type="ECO:0000313" key="2">
    <source>
        <dbReference type="Proteomes" id="UP000823786"/>
    </source>
</evidence>
<keyword evidence="2" id="KW-1185">Reference proteome</keyword>
<evidence type="ECO:0000313" key="1">
    <source>
        <dbReference type="EMBL" id="MBP1859412.1"/>
    </source>
</evidence>
<sequence length="150" mass="16023">MQPHPPIKTLRRHLFFHARSPYLRVMRIAILTLAVFCALISGWTAALAQMQDLGGTAAVHHAGMAAGHAMAAGVGQDNHHPCTAAKPCNDHPKAVHPLLCAACFAVVLDAHGLDRIELPAGTVHPLPQKAMRATALKPRFPPPKTSLSFS</sequence>
<accession>A0ABS4EN93</accession>
<proteinExistence type="predicted"/>
<protein>
    <recommendedName>
        <fullName evidence="3">DUF2946 domain-containing protein</fullName>
    </recommendedName>
</protein>
<dbReference type="RefSeq" id="WP_209853471.1">
    <property type="nucleotide sequence ID" value="NZ_JAGGJV010000005.1"/>
</dbReference>